<dbReference type="Proteomes" id="UP000239872">
    <property type="component" value="Unassembled WGS sequence"/>
</dbReference>
<dbReference type="AlphaFoldDB" id="A0A2S7SRJ0"/>
<comment type="caution">
    <text evidence="1">The sequence shown here is derived from an EMBL/GenBank/DDBJ whole genome shotgun (WGS) entry which is preliminary data.</text>
</comment>
<dbReference type="RefSeq" id="WP_105040979.1">
    <property type="nucleotide sequence ID" value="NZ_PPSL01000006.1"/>
</dbReference>
<evidence type="ECO:0000313" key="1">
    <source>
        <dbReference type="EMBL" id="PQJ09529.1"/>
    </source>
</evidence>
<reference evidence="1 2" key="1">
    <citation type="submission" date="2018-01" db="EMBL/GenBank/DDBJ databases">
        <title>A novel member of the phylum Bacteroidetes isolated from glacier ice.</title>
        <authorList>
            <person name="Liu Q."/>
            <person name="Xin Y.-H."/>
        </authorList>
    </citation>
    <scope>NUCLEOTIDE SEQUENCE [LARGE SCALE GENOMIC DNA]</scope>
    <source>
        <strain evidence="1 2">RB1R16</strain>
    </source>
</reference>
<proteinExistence type="predicted"/>
<accession>A0A2S7SRJ0</accession>
<sequence length="81" mass="9223">MQPNGIAQLSEIKRFTLRDVDGVYSIRQTGPAEYSLFKTDAEKEELVGFVTSFEYHFKITAFVAGLTLSKEITYNEVIIKK</sequence>
<evidence type="ECO:0000313" key="2">
    <source>
        <dbReference type="Proteomes" id="UP000239872"/>
    </source>
</evidence>
<organism evidence="1 2">
    <name type="scientific">Flavipsychrobacter stenotrophus</name>
    <dbReference type="NCBI Taxonomy" id="2077091"/>
    <lineage>
        <taxon>Bacteria</taxon>
        <taxon>Pseudomonadati</taxon>
        <taxon>Bacteroidota</taxon>
        <taxon>Chitinophagia</taxon>
        <taxon>Chitinophagales</taxon>
        <taxon>Chitinophagaceae</taxon>
        <taxon>Flavipsychrobacter</taxon>
    </lineage>
</organism>
<protein>
    <submittedName>
        <fullName evidence="1">Uncharacterized protein</fullName>
    </submittedName>
</protein>
<name>A0A2S7SRJ0_9BACT</name>
<keyword evidence="2" id="KW-1185">Reference proteome</keyword>
<dbReference type="EMBL" id="PPSL01000006">
    <property type="protein sequence ID" value="PQJ09529.1"/>
    <property type="molecule type" value="Genomic_DNA"/>
</dbReference>
<gene>
    <name evidence="1" type="ORF">CJD36_020030</name>
</gene>